<keyword evidence="8" id="KW-0964">Secreted</keyword>
<dbReference type="Gene3D" id="2.60.40.1180">
    <property type="entry name" value="Golgi alpha-mannosidase II"/>
    <property type="match status" value="2"/>
</dbReference>
<dbReference type="PANTHER" id="PTHR22762">
    <property type="entry name" value="ALPHA-GLUCOSIDASE"/>
    <property type="match status" value="1"/>
</dbReference>
<organism evidence="23 24">
    <name type="scientific">Penicillium arizonense</name>
    <dbReference type="NCBI Taxonomy" id="1835702"/>
    <lineage>
        <taxon>Eukaryota</taxon>
        <taxon>Fungi</taxon>
        <taxon>Dikarya</taxon>
        <taxon>Ascomycota</taxon>
        <taxon>Pezizomycotina</taxon>
        <taxon>Eurotiomycetes</taxon>
        <taxon>Eurotiomycetidae</taxon>
        <taxon>Eurotiales</taxon>
        <taxon>Aspergillaceae</taxon>
        <taxon>Penicillium</taxon>
    </lineage>
</organism>
<accession>A0A1F5LI10</accession>
<dbReference type="GO" id="GO:0008422">
    <property type="term" value="F:beta-glucosidase activity"/>
    <property type="evidence" value="ECO:0007669"/>
    <property type="project" value="UniProtKB-EC"/>
</dbReference>
<dbReference type="RefSeq" id="XP_022487981.1">
    <property type="nucleotide sequence ID" value="XM_022632406.1"/>
</dbReference>
<evidence type="ECO:0000259" key="21">
    <source>
        <dbReference type="Pfam" id="PF13802"/>
    </source>
</evidence>
<dbReference type="Proteomes" id="UP000177622">
    <property type="component" value="Unassembled WGS sequence"/>
</dbReference>
<evidence type="ECO:0000256" key="17">
    <source>
        <dbReference type="RuleBase" id="RU361185"/>
    </source>
</evidence>
<evidence type="ECO:0000256" key="2">
    <source>
        <dbReference type="ARBA" id="ARBA00001657"/>
    </source>
</evidence>
<keyword evidence="15" id="KW-0624">Polysaccharide degradation</keyword>
<name>A0A1F5LI10_PENAI</name>
<keyword evidence="24" id="KW-1185">Reference proteome</keyword>
<dbReference type="InterPro" id="IPR030458">
    <property type="entry name" value="Glyco_hydro_31_AS"/>
</dbReference>
<proteinExistence type="inferred from homology"/>
<dbReference type="PANTHER" id="PTHR22762:SF67">
    <property type="entry name" value="ALPHA_BETA-GLUCOSIDASE AGDC-RELATED"/>
    <property type="match status" value="1"/>
</dbReference>
<dbReference type="AlphaFoldDB" id="A0A1F5LI10"/>
<dbReference type="Pfam" id="PF21365">
    <property type="entry name" value="Glyco_hydro_31_3rd"/>
    <property type="match status" value="1"/>
</dbReference>
<evidence type="ECO:0000259" key="22">
    <source>
        <dbReference type="Pfam" id="PF21365"/>
    </source>
</evidence>
<dbReference type="PROSITE" id="PS00129">
    <property type="entry name" value="GLYCOSYL_HYDROL_F31_1"/>
    <property type="match status" value="1"/>
</dbReference>
<dbReference type="GO" id="GO:0005576">
    <property type="term" value="C:extracellular region"/>
    <property type="evidence" value="ECO:0007669"/>
    <property type="project" value="UniProtKB-SubCell"/>
</dbReference>
<reference evidence="23 24" key="1">
    <citation type="journal article" date="2016" name="Sci. Rep.">
        <title>Penicillium arizonense, a new, genome sequenced fungal species, reveals a high chemical diversity in secreted metabolites.</title>
        <authorList>
            <person name="Grijseels S."/>
            <person name="Nielsen J.C."/>
            <person name="Randelovic M."/>
            <person name="Nielsen J."/>
            <person name="Nielsen K.F."/>
            <person name="Workman M."/>
            <person name="Frisvad J.C."/>
        </authorList>
    </citation>
    <scope>NUCLEOTIDE SEQUENCE [LARGE SCALE GENOMIC DNA]</scope>
    <source>
        <strain evidence="23 24">CBS 141311</strain>
    </source>
</reference>
<evidence type="ECO:0000256" key="9">
    <source>
        <dbReference type="ARBA" id="ARBA00022729"/>
    </source>
</evidence>
<keyword evidence="12" id="KW-0119">Carbohydrate metabolism</keyword>
<evidence type="ECO:0000313" key="23">
    <source>
        <dbReference type="EMBL" id="OGE52539.1"/>
    </source>
</evidence>
<dbReference type="CDD" id="cd14752">
    <property type="entry name" value="GH31_N"/>
    <property type="match status" value="1"/>
</dbReference>
<evidence type="ECO:0000256" key="5">
    <source>
        <dbReference type="ARBA" id="ARBA00012741"/>
    </source>
</evidence>
<dbReference type="SUPFAM" id="SSF51445">
    <property type="entry name" value="(Trans)glycosidases"/>
    <property type="match status" value="1"/>
</dbReference>
<evidence type="ECO:0000256" key="18">
    <source>
        <dbReference type="SAM" id="MobiDB-lite"/>
    </source>
</evidence>
<evidence type="ECO:0000259" key="20">
    <source>
        <dbReference type="Pfam" id="PF01055"/>
    </source>
</evidence>
<evidence type="ECO:0000256" key="19">
    <source>
        <dbReference type="SAM" id="SignalP"/>
    </source>
</evidence>
<evidence type="ECO:0000256" key="14">
    <source>
        <dbReference type="ARBA" id="ARBA00023316"/>
    </source>
</evidence>
<evidence type="ECO:0000256" key="13">
    <source>
        <dbReference type="ARBA" id="ARBA00023295"/>
    </source>
</evidence>
<dbReference type="EMBL" id="LXJU01000010">
    <property type="protein sequence ID" value="OGE52539.1"/>
    <property type="molecule type" value="Genomic_DNA"/>
</dbReference>
<dbReference type="EC" id="3.2.1.21" evidence="6"/>
<evidence type="ECO:0000256" key="10">
    <source>
        <dbReference type="ARBA" id="ARBA00022801"/>
    </source>
</evidence>
<evidence type="ECO:0000256" key="12">
    <source>
        <dbReference type="ARBA" id="ARBA00023277"/>
    </source>
</evidence>
<keyword evidence="13 17" id="KW-0326">Glycosidase</keyword>
<dbReference type="GO" id="GO:0004558">
    <property type="term" value="F:alpha-1,4-glucosidase activity"/>
    <property type="evidence" value="ECO:0007669"/>
    <property type="project" value="UniProtKB-EC"/>
</dbReference>
<evidence type="ECO:0000256" key="8">
    <source>
        <dbReference type="ARBA" id="ARBA00022525"/>
    </source>
</evidence>
<evidence type="ECO:0000256" key="16">
    <source>
        <dbReference type="ARBA" id="ARBA00025512"/>
    </source>
</evidence>
<comment type="function">
    <text evidence="16">Glucosidase involved in the degradation of cellulosic biomass. Has both alpha- and beta-glucosidase activity.</text>
</comment>
<dbReference type="STRING" id="1835702.A0A1F5LI10"/>
<feature type="chain" id="PRO_5009519610" description="Probable alpha/beta-glucosidase agdC" evidence="19">
    <location>
        <begin position="21"/>
        <end position="901"/>
    </location>
</feature>
<dbReference type="OrthoDB" id="5839090at2759"/>
<evidence type="ECO:0000256" key="1">
    <source>
        <dbReference type="ARBA" id="ARBA00000448"/>
    </source>
</evidence>
<dbReference type="Gene3D" id="2.60.40.1760">
    <property type="entry name" value="glycosyl hydrolase (family 31)"/>
    <property type="match status" value="1"/>
</dbReference>
<evidence type="ECO:0000313" key="24">
    <source>
        <dbReference type="Proteomes" id="UP000177622"/>
    </source>
</evidence>
<dbReference type="GO" id="GO:0071555">
    <property type="term" value="P:cell wall organization"/>
    <property type="evidence" value="ECO:0007669"/>
    <property type="project" value="UniProtKB-KW"/>
</dbReference>
<dbReference type="InterPro" id="IPR013780">
    <property type="entry name" value="Glyco_hydro_b"/>
</dbReference>
<comment type="catalytic activity">
    <reaction evidence="2">
        <text>Hydrolysis of terminal, non-reducing (1-&gt;4)-linked alpha-D-glucose residues with release of alpha-D-glucose.</text>
        <dbReference type="EC" id="3.2.1.20"/>
    </reaction>
</comment>
<dbReference type="InterPro" id="IPR017853">
    <property type="entry name" value="GH"/>
</dbReference>
<protein>
    <recommendedName>
        <fullName evidence="7">Probable alpha/beta-glucosidase agdC</fullName>
        <ecNumber evidence="5">3.2.1.20</ecNumber>
        <ecNumber evidence="6">3.2.1.21</ecNumber>
    </recommendedName>
</protein>
<evidence type="ECO:0000256" key="11">
    <source>
        <dbReference type="ARBA" id="ARBA00023180"/>
    </source>
</evidence>
<dbReference type="CDD" id="cd06602">
    <property type="entry name" value="GH31_MGAM_SI_GAA"/>
    <property type="match status" value="1"/>
</dbReference>
<dbReference type="SUPFAM" id="SSF51011">
    <property type="entry name" value="Glycosyl hydrolase domain"/>
    <property type="match status" value="1"/>
</dbReference>
<feature type="domain" description="Glycosyl hydrolase family 31 C-terminal" evidence="22">
    <location>
        <begin position="697"/>
        <end position="785"/>
    </location>
</feature>
<feature type="region of interest" description="Disordered" evidence="18">
    <location>
        <begin position="466"/>
        <end position="504"/>
    </location>
</feature>
<feature type="domain" description="Glycoside hydrolase family 31 N-terminal" evidence="21">
    <location>
        <begin position="108"/>
        <end position="216"/>
    </location>
</feature>
<dbReference type="InterPro" id="IPR011013">
    <property type="entry name" value="Gal_mutarotase_sf_dom"/>
</dbReference>
<gene>
    <name evidence="23" type="ORF">PENARI_c010G10796</name>
</gene>
<feature type="domain" description="Glycoside hydrolase family 31 TIM barrel" evidence="20">
    <location>
        <begin position="264"/>
        <end position="688"/>
    </location>
</feature>
<comment type="subcellular location">
    <subcellularLocation>
        <location evidence="3">Secreted</location>
    </subcellularLocation>
</comment>
<evidence type="ECO:0000256" key="3">
    <source>
        <dbReference type="ARBA" id="ARBA00004613"/>
    </source>
</evidence>
<dbReference type="GeneID" id="34577140"/>
<dbReference type="InterPro" id="IPR025887">
    <property type="entry name" value="Glyco_hydro_31_N_dom"/>
</dbReference>
<dbReference type="Gene3D" id="3.20.20.80">
    <property type="entry name" value="Glycosidases"/>
    <property type="match status" value="2"/>
</dbReference>
<keyword evidence="9 19" id="KW-0732">Signal</keyword>
<feature type="signal peptide" evidence="19">
    <location>
        <begin position="1"/>
        <end position="20"/>
    </location>
</feature>
<comment type="similarity">
    <text evidence="4 17">Belongs to the glycosyl hydrolase 31 family.</text>
</comment>
<dbReference type="GO" id="GO:0000272">
    <property type="term" value="P:polysaccharide catabolic process"/>
    <property type="evidence" value="ECO:0007669"/>
    <property type="project" value="UniProtKB-KW"/>
</dbReference>
<dbReference type="InterPro" id="IPR048395">
    <property type="entry name" value="Glyco_hydro_31_C"/>
</dbReference>
<evidence type="ECO:0000256" key="7">
    <source>
        <dbReference type="ARBA" id="ARBA00014002"/>
    </source>
</evidence>
<sequence>MKRLFFLAPLVGATVLGSRSQLDDCPGYKASNVKQLGQTLTADLKLAGDPCNTYGSDLPNLKLLVEAQTEDRLHVVIYDADEQVYQVPEIVVPRPTGQKGVHQKNSALRFDYKENPFSFRVLRGKEVLFDTTGTNIVFQSQYLNLRTWLPNDPNLYGLGEHTDSLRLPTTNYTRTLWNRDAYGIPSGTNLYGDHPIYIDHRGEKGTHGVFFLNSNGMDIKIDKSDDGKQYLEYNTLGGVLDFYFMAGPTPKDVSVQYSEVVGLPVMQSYWTFGFHNCRYGYQDVFDVAEAVYNYSRAGIPLETMWTDIDYMSGRKVFTLDSERFPIHKMRELVSYLHKHDQKYIVMVDPAVSHSDNGAFNRGSDQGIFLYRDSDQNELYEGAVWPGATVYPDWFNPDTQSYWNDEFNRFFSADDGVDIDGLWIDMNEAANFCPYPCENPAQYAEDNDLPPAPPPVRSPPRHIPGFPGDFQPQTQTSKRVKRGVAVERSPRGHQGNHGAGKKGMKIGLDDRDLINPPYAIANEAGGISNKTIDTDIVHAGEGYAEYDTHNLYGTMMSSASREAMLKRRPNVRPLVITRSTFAGAGAHVGHWLGDNLSEWNKYRISISQMLAFASIFQIPMVGSDVCGFGSNTTEELCARWAMLGAFSPFYRNHNELTSIPQEFYRWESVTEAAKKVIDIRYRLLDYLYTSFHKQTLTGVPFLQPLFYVYPADSNVVGNELQFFYGEAILVSPVSEEGATSVQAYFPDDLFYDWFSGEKVVGAGATQTLSGVSITDIPLHIRGGSILPLRVESAMTTTELRKRGFEILIAPGVDGSAEGELYLDDGESIEVESAAEIRFVYRDGKLKISGRFGYHPEVAVEAVTVLGRDAPSQSKRGVEYDAARRSVTKKVEIKLTGPAEVEV</sequence>
<dbReference type="GO" id="GO:0030246">
    <property type="term" value="F:carbohydrate binding"/>
    <property type="evidence" value="ECO:0007669"/>
    <property type="project" value="InterPro"/>
</dbReference>
<evidence type="ECO:0000256" key="4">
    <source>
        <dbReference type="ARBA" id="ARBA00007806"/>
    </source>
</evidence>
<dbReference type="EC" id="3.2.1.20" evidence="5"/>
<dbReference type="Pfam" id="PF13802">
    <property type="entry name" value="Gal_mutarotas_2"/>
    <property type="match status" value="1"/>
</dbReference>
<dbReference type="Pfam" id="PF01055">
    <property type="entry name" value="Glyco_hydro_31_2nd"/>
    <property type="match status" value="1"/>
</dbReference>
<comment type="catalytic activity">
    <reaction evidence="1">
        <text>Hydrolysis of terminal, non-reducing beta-D-glucosyl residues with release of beta-D-glucose.</text>
        <dbReference type="EC" id="3.2.1.21"/>
    </reaction>
</comment>
<comment type="caution">
    <text evidence="23">The sequence shown here is derived from an EMBL/GenBank/DDBJ whole genome shotgun (WGS) entry which is preliminary data.</text>
</comment>
<dbReference type="SUPFAM" id="SSF74650">
    <property type="entry name" value="Galactose mutarotase-like"/>
    <property type="match status" value="1"/>
</dbReference>
<keyword evidence="11" id="KW-0325">Glycoprotein</keyword>
<keyword evidence="14" id="KW-0961">Cell wall biogenesis/degradation</keyword>
<evidence type="ECO:0000256" key="6">
    <source>
        <dbReference type="ARBA" id="ARBA00012744"/>
    </source>
</evidence>
<keyword evidence="10 17" id="KW-0378">Hydrolase</keyword>
<dbReference type="InterPro" id="IPR000322">
    <property type="entry name" value="Glyco_hydro_31_TIM"/>
</dbReference>
<evidence type="ECO:0000256" key="15">
    <source>
        <dbReference type="ARBA" id="ARBA00023326"/>
    </source>
</evidence>